<accession>A0A1G4JT39</accession>
<dbReference type="InterPro" id="IPR036928">
    <property type="entry name" value="AS_sf"/>
</dbReference>
<dbReference type="OrthoDB" id="1879366at2759"/>
<dbReference type="PANTHER" id="PTHR11895">
    <property type="entry name" value="TRANSAMIDASE"/>
    <property type="match status" value="1"/>
</dbReference>
<dbReference type="InterPro" id="IPR023631">
    <property type="entry name" value="Amidase_dom"/>
</dbReference>
<evidence type="ECO:0000259" key="2">
    <source>
        <dbReference type="Pfam" id="PF01425"/>
    </source>
</evidence>
<dbReference type="Gene3D" id="3.90.1300.10">
    <property type="entry name" value="Amidase signature (AS) domain"/>
    <property type="match status" value="1"/>
</dbReference>
<name>A0A1G4JT39_9SACH</name>
<evidence type="ECO:0000256" key="1">
    <source>
        <dbReference type="ARBA" id="ARBA00009199"/>
    </source>
</evidence>
<reference evidence="3 4" key="1">
    <citation type="submission" date="2016-03" db="EMBL/GenBank/DDBJ databases">
        <authorList>
            <person name="Devillers H."/>
        </authorList>
    </citation>
    <scope>NUCLEOTIDE SEQUENCE [LARGE SCALE GENOMIC DNA]</scope>
    <source>
        <strain evidence="3">CBS 11717</strain>
    </source>
</reference>
<dbReference type="InterPro" id="IPR020556">
    <property type="entry name" value="Amidase_CS"/>
</dbReference>
<evidence type="ECO:0000313" key="3">
    <source>
        <dbReference type="EMBL" id="SCU94042.1"/>
    </source>
</evidence>
<protein>
    <submittedName>
        <fullName evidence="3">LAMI_0E16468g1_1</fullName>
    </submittedName>
</protein>
<dbReference type="GO" id="GO:0003824">
    <property type="term" value="F:catalytic activity"/>
    <property type="evidence" value="ECO:0007669"/>
    <property type="project" value="InterPro"/>
</dbReference>
<dbReference type="PANTHER" id="PTHR11895:SF170">
    <property type="entry name" value="AMIDASE"/>
    <property type="match status" value="1"/>
</dbReference>
<dbReference type="PROSITE" id="PS00571">
    <property type="entry name" value="AMIDASES"/>
    <property type="match status" value="1"/>
</dbReference>
<dbReference type="EMBL" id="LT598465">
    <property type="protein sequence ID" value="SCU94042.1"/>
    <property type="molecule type" value="Genomic_DNA"/>
</dbReference>
<proteinExistence type="inferred from homology"/>
<keyword evidence="4" id="KW-1185">Reference proteome</keyword>
<evidence type="ECO:0000313" key="4">
    <source>
        <dbReference type="Proteomes" id="UP000191024"/>
    </source>
</evidence>
<dbReference type="Proteomes" id="UP000191024">
    <property type="component" value="Chromosome E"/>
</dbReference>
<dbReference type="AlphaFoldDB" id="A0A1G4JT39"/>
<sequence length="518" mass="56260">MSIVSFAVSEDNPVTKKTVEAQLNKLGVSLLPGEEDEFHKFLAAAHETARSVEAMCDYKPQTDLVRFPRKNVQSILGKDALGAWVYKFDLQDTNENHGPLAGVSICIKDCIGIASIPQVMGTDCWDPWVPSADATVVTRLLEAGAKIVGTSNCEQLCAFTGSHTSCLGNVHNPYLHGHSAGGSSSGSAALVAANEADMALGADQGGSIRIPAAMCGLVGLKPTFGLVPYTGITSNEYTLDHVGPMTKTVEQNVTLLQVLAGSDLLDDRQSAVPLNVNFEFKEPRKLTIGILKEAFEAPFLDEAMKQKVFSAIDKFREVGYNVVEVSIPMHAQAPELWSVIERVSGLHSRLGHASGRRLYSDPEFFKHTNGLGDKFFSKAPVNVRNSIINGLYFEENFPGIFAKATNLVLKLQSEYNKALSEVDLLVLPTTPFCAPQHGPREGLPTERVKSTFGVNINTCPFNLSGHPALSLPIGFLPCKTSPSQKLPVGMQVVGKHFDESTIYTAAFAWEQHFDWRLN</sequence>
<dbReference type="InterPro" id="IPR000120">
    <property type="entry name" value="Amidase"/>
</dbReference>
<dbReference type="Pfam" id="PF01425">
    <property type="entry name" value="Amidase"/>
    <property type="match status" value="1"/>
</dbReference>
<dbReference type="SUPFAM" id="SSF75304">
    <property type="entry name" value="Amidase signature (AS) enzymes"/>
    <property type="match status" value="1"/>
</dbReference>
<gene>
    <name evidence="3" type="ORF">LAMI_0E16468G</name>
</gene>
<comment type="similarity">
    <text evidence="1">Belongs to the amidase family.</text>
</comment>
<dbReference type="STRING" id="1230905.A0A1G4JT39"/>
<feature type="domain" description="Amidase" evidence="2">
    <location>
        <begin position="88"/>
        <end position="502"/>
    </location>
</feature>
<organism evidence="3 4">
    <name type="scientific">Lachancea mirantina</name>
    <dbReference type="NCBI Taxonomy" id="1230905"/>
    <lineage>
        <taxon>Eukaryota</taxon>
        <taxon>Fungi</taxon>
        <taxon>Dikarya</taxon>
        <taxon>Ascomycota</taxon>
        <taxon>Saccharomycotina</taxon>
        <taxon>Saccharomycetes</taxon>
        <taxon>Saccharomycetales</taxon>
        <taxon>Saccharomycetaceae</taxon>
        <taxon>Lachancea</taxon>
    </lineage>
</organism>